<dbReference type="InterPro" id="IPR001128">
    <property type="entry name" value="Cyt_P450"/>
</dbReference>
<reference evidence="3 4" key="1">
    <citation type="submission" date="2024-09" db="EMBL/GenBank/DDBJ databases">
        <authorList>
            <person name="Sun Q."/>
            <person name="Mori K."/>
        </authorList>
    </citation>
    <scope>NUCLEOTIDE SEQUENCE [LARGE SCALE GENOMIC DNA]</scope>
    <source>
        <strain evidence="3 4">JCM 13503</strain>
    </source>
</reference>
<dbReference type="CDD" id="cd11029">
    <property type="entry name" value="CYP107-like"/>
    <property type="match status" value="1"/>
</dbReference>
<keyword evidence="2" id="KW-0503">Monooxygenase</keyword>
<proteinExistence type="inferred from homology"/>
<name>A0ABV6AXR3_9DEIO</name>
<dbReference type="PRINTS" id="PR00359">
    <property type="entry name" value="BP450"/>
</dbReference>
<dbReference type="RefSeq" id="WP_380006300.1">
    <property type="nucleotide sequence ID" value="NZ_JBHLYR010000014.1"/>
</dbReference>
<dbReference type="Proteomes" id="UP001589733">
    <property type="component" value="Unassembled WGS sequence"/>
</dbReference>
<comment type="similarity">
    <text evidence="1 2">Belongs to the cytochrome P450 family.</text>
</comment>
<dbReference type="PROSITE" id="PS00086">
    <property type="entry name" value="CYTOCHROME_P450"/>
    <property type="match status" value="1"/>
</dbReference>
<dbReference type="SUPFAM" id="SSF48264">
    <property type="entry name" value="Cytochrome P450"/>
    <property type="match status" value="1"/>
</dbReference>
<keyword evidence="2" id="KW-0560">Oxidoreductase</keyword>
<comment type="caution">
    <text evidence="3">The sequence shown here is derived from an EMBL/GenBank/DDBJ whole genome shotgun (WGS) entry which is preliminary data.</text>
</comment>
<evidence type="ECO:0000313" key="3">
    <source>
        <dbReference type="EMBL" id="MFB9991391.1"/>
    </source>
</evidence>
<protein>
    <submittedName>
        <fullName evidence="3">Cytochrome P450</fullName>
    </submittedName>
</protein>
<evidence type="ECO:0000313" key="4">
    <source>
        <dbReference type="Proteomes" id="UP001589733"/>
    </source>
</evidence>
<keyword evidence="2" id="KW-0408">Iron</keyword>
<keyword evidence="2" id="KW-0349">Heme</keyword>
<dbReference type="PANTHER" id="PTHR46696:SF1">
    <property type="entry name" value="CYTOCHROME P450 YJIB-RELATED"/>
    <property type="match status" value="1"/>
</dbReference>
<dbReference type="PANTHER" id="PTHR46696">
    <property type="entry name" value="P450, PUTATIVE (EUROFUNG)-RELATED"/>
    <property type="match status" value="1"/>
</dbReference>
<evidence type="ECO:0000256" key="2">
    <source>
        <dbReference type="RuleBase" id="RU000461"/>
    </source>
</evidence>
<keyword evidence="2" id="KW-0479">Metal-binding</keyword>
<dbReference type="Pfam" id="PF00067">
    <property type="entry name" value="p450"/>
    <property type="match status" value="1"/>
</dbReference>
<accession>A0ABV6AXR3</accession>
<dbReference type="InterPro" id="IPR002397">
    <property type="entry name" value="Cyt_P450_B"/>
</dbReference>
<dbReference type="InterPro" id="IPR017972">
    <property type="entry name" value="Cyt_P450_CS"/>
</dbReference>
<gene>
    <name evidence="3" type="ORF">ACFFLM_05295</name>
</gene>
<organism evidence="3 4">
    <name type="scientific">Deinococcus oregonensis</name>
    <dbReference type="NCBI Taxonomy" id="1805970"/>
    <lineage>
        <taxon>Bacteria</taxon>
        <taxon>Thermotogati</taxon>
        <taxon>Deinococcota</taxon>
        <taxon>Deinococci</taxon>
        <taxon>Deinococcales</taxon>
        <taxon>Deinococcaceae</taxon>
        <taxon>Deinococcus</taxon>
    </lineage>
</organism>
<dbReference type="EMBL" id="JBHLYR010000014">
    <property type="protein sequence ID" value="MFB9991391.1"/>
    <property type="molecule type" value="Genomic_DNA"/>
</dbReference>
<dbReference type="InterPro" id="IPR036396">
    <property type="entry name" value="Cyt_P450_sf"/>
</dbReference>
<keyword evidence="4" id="KW-1185">Reference proteome</keyword>
<sequence length="416" mass="46139">MTPLSRLQEVDITSASLKRDPYPFYAQLRAQHPVLKTHIGKREAWLITRYDDVAAVLKDSRLVKNRHTVGARSVVPLPRFLGLIQALERNMLDVDGADHARLRALVHHAFTPRMIEGMRGRIQQTTDALLDELAQVPGPVDLISHFALPLPLAIICEMLGIPPEDRSRFHTWVRQALAVTSSEAGRWGMIRGIGGVLQLFHYVRRQIRRKRTAPQNDLLSALIQAEEAGERLSEDELVAMVFILLIAGHETTVNLIGNGALALMTHPEQLALLCREPEMTKSAVEELARYASPVETATERYAAEDLEIAGTVIPRGALVFAVLASANRDETQFVRPDDLDLTRSPNRHLAFGLGVHYCVGAPLARMEAQIALSSLVARFPDLHLGALPQALRWRPLLLLRGLETLPVQLGKNHSGS</sequence>
<evidence type="ECO:0000256" key="1">
    <source>
        <dbReference type="ARBA" id="ARBA00010617"/>
    </source>
</evidence>
<dbReference type="Gene3D" id="1.10.630.10">
    <property type="entry name" value="Cytochrome P450"/>
    <property type="match status" value="1"/>
</dbReference>